<dbReference type="Pfam" id="PF05277">
    <property type="entry name" value="DUF726"/>
    <property type="match status" value="1"/>
</dbReference>
<dbReference type="SUPFAM" id="SSF53474">
    <property type="entry name" value="alpha/beta-Hydrolases"/>
    <property type="match status" value="1"/>
</dbReference>
<feature type="region of interest" description="Disordered" evidence="6">
    <location>
        <begin position="163"/>
        <end position="227"/>
    </location>
</feature>
<evidence type="ECO:0000256" key="7">
    <source>
        <dbReference type="SAM" id="Phobius"/>
    </source>
</evidence>
<evidence type="ECO:0000256" key="4">
    <source>
        <dbReference type="ARBA" id="ARBA00022989"/>
    </source>
</evidence>
<feature type="transmembrane region" description="Helical" evidence="7">
    <location>
        <begin position="369"/>
        <end position="394"/>
    </location>
</feature>
<reference evidence="8 9" key="1">
    <citation type="journal article" date="2014" name="Nat. Commun.">
        <title>Klebsormidium flaccidum genome reveals primary factors for plant terrestrial adaptation.</title>
        <authorList>
            <person name="Hori K."/>
            <person name="Maruyama F."/>
            <person name="Fujisawa T."/>
            <person name="Togashi T."/>
            <person name="Yamamoto N."/>
            <person name="Seo M."/>
            <person name="Sato S."/>
            <person name="Yamada T."/>
            <person name="Mori H."/>
            <person name="Tajima N."/>
            <person name="Moriyama T."/>
            <person name="Ikeuchi M."/>
            <person name="Watanabe M."/>
            <person name="Wada H."/>
            <person name="Kobayashi K."/>
            <person name="Saito M."/>
            <person name="Masuda T."/>
            <person name="Sasaki-Sekimoto Y."/>
            <person name="Mashiguchi K."/>
            <person name="Awai K."/>
            <person name="Shimojima M."/>
            <person name="Masuda S."/>
            <person name="Iwai M."/>
            <person name="Nobusawa T."/>
            <person name="Narise T."/>
            <person name="Kondo S."/>
            <person name="Saito H."/>
            <person name="Sato R."/>
            <person name="Murakawa M."/>
            <person name="Ihara Y."/>
            <person name="Oshima-Yamada Y."/>
            <person name="Ohtaka K."/>
            <person name="Satoh M."/>
            <person name="Sonobe K."/>
            <person name="Ishii M."/>
            <person name="Ohtani R."/>
            <person name="Kanamori-Sato M."/>
            <person name="Honoki R."/>
            <person name="Miyazaki D."/>
            <person name="Mochizuki H."/>
            <person name="Umetsu J."/>
            <person name="Higashi K."/>
            <person name="Shibata D."/>
            <person name="Kamiya Y."/>
            <person name="Sato N."/>
            <person name="Nakamura Y."/>
            <person name="Tabata S."/>
            <person name="Ida S."/>
            <person name="Kurokawa K."/>
            <person name="Ohta H."/>
        </authorList>
    </citation>
    <scope>NUCLEOTIDE SEQUENCE [LARGE SCALE GENOMIC DNA]</scope>
    <source>
        <strain evidence="8 9">NIES-2285</strain>
    </source>
</reference>
<dbReference type="OrthoDB" id="277931at2759"/>
<dbReference type="InterPro" id="IPR029058">
    <property type="entry name" value="AB_hydrolase_fold"/>
</dbReference>
<feature type="region of interest" description="Disordered" evidence="6">
    <location>
        <begin position="121"/>
        <end position="149"/>
    </location>
</feature>
<keyword evidence="5 7" id="KW-0472">Membrane</keyword>
<dbReference type="InterPro" id="IPR007941">
    <property type="entry name" value="DUF726"/>
</dbReference>
<feature type="compositionally biased region" description="Basic and acidic residues" evidence="6">
    <location>
        <begin position="125"/>
        <end position="135"/>
    </location>
</feature>
<dbReference type="AlphaFoldDB" id="A0A1Y1HUP8"/>
<evidence type="ECO:0000256" key="6">
    <source>
        <dbReference type="SAM" id="MobiDB-lite"/>
    </source>
</evidence>
<feature type="compositionally biased region" description="Polar residues" evidence="6">
    <location>
        <begin position="163"/>
        <end position="175"/>
    </location>
</feature>
<dbReference type="PANTHER" id="PTHR17920:SF3">
    <property type="entry name" value="TRANSMEMBRANE AND COILED-COIL DOMAIN-CONTAINING PROTEIN 4"/>
    <property type="match status" value="1"/>
</dbReference>
<feature type="compositionally biased region" description="Polar residues" evidence="6">
    <location>
        <begin position="190"/>
        <end position="211"/>
    </location>
</feature>
<organism evidence="8 9">
    <name type="scientific">Klebsormidium nitens</name>
    <name type="common">Green alga</name>
    <name type="synonym">Ulothrix nitens</name>
    <dbReference type="NCBI Taxonomy" id="105231"/>
    <lineage>
        <taxon>Eukaryota</taxon>
        <taxon>Viridiplantae</taxon>
        <taxon>Streptophyta</taxon>
        <taxon>Klebsormidiophyceae</taxon>
        <taxon>Klebsormidiales</taxon>
        <taxon>Klebsormidiaceae</taxon>
        <taxon>Klebsormidium</taxon>
    </lineage>
</organism>
<evidence type="ECO:0000256" key="3">
    <source>
        <dbReference type="ARBA" id="ARBA00022692"/>
    </source>
</evidence>
<sequence>MAGSLTSSDRYAAAALLALALREAQRARKGELELEEKEEWALKETARAGDFSWCSQECGILENTCRCLLIEEDRWSSLERLGQTPDTKLQVSAFLHVLKEGEGSNSGAEDDKSPGKAALELSGQKVEDTVTDDKSPAQLSARSAPLNVDKTVSQQALDRLTAMQHTSPSPSTAVFQDSPEAPQETKSEPQKTSTTQGETPTNPDDAPSTSAPVPRKPKHCMLPPDAPKLSPQRTVAVVYELLYAAVSDGLDYGKKGGKVHKRPGYDARQRVALRFLAEWLDLPWKKVTELEVVVAHAALAAETARREMLEKEREEDAESEKNRKSWAKWKRNMYVGGAAVAGGALLAVTGGLAAPAIGAGIAALTTGSVAATAALATTTAGTAVVAGAFGAAGAGLGGYRMSRRVGDVSEFQFEPVGENHQQGCLAVGVYVAGVCFEPQDYVSAWEAPDRDLERFVVRWESKEVIPVATAVQDWIKANLTAEIVKKGAMMTVLQGLLLAVAWPAAIVGALNGIENKWAVVINRADKAGVLLADALLSGSHGDRPVTLVGASLGARVVFSCLEELARRGDTGGIVERAVLLGMPLPHDVKRWETVRGVVAGRLVNGYATNDWTLGVIYRANLMTTSIAGLQPCPHTGVENVDVTPWVKGHTSYLHHLREIQAQVDVDSCWPVGVLGLPEAESVPAGTPAKEQLEAADVEAMAAQAGNLTL</sequence>
<feature type="transmembrane region" description="Helical" evidence="7">
    <location>
        <begin position="333"/>
        <end position="357"/>
    </location>
</feature>
<evidence type="ECO:0000256" key="5">
    <source>
        <dbReference type="ARBA" id="ARBA00023136"/>
    </source>
</evidence>
<evidence type="ECO:0000313" key="9">
    <source>
        <dbReference type="Proteomes" id="UP000054558"/>
    </source>
</evidence>
<protein>
    <submittedName>
        <fullName evidence="8">Uncharacterized protein</fullName>
    </submittedName>
</protein>
<keyword evidence="4 7" id="KW-1133">Transmembrane helix</keyword>
<evidence type="ECO:0000313" key="8">
    <source>
        <dbReference type="EMBL" id="GAQ81863.1"/>
    </source>
</evidence>
<evidence type="ECO:0000256" key="2">
    <source>
        <dbReference type="ARBA" id="ARBA00009824"/>
    </source>
</evidence>
<dbReference type="GO" id="GO:0016020">
    <property type="term" value="C:membrane"/>
    <property type="evidence" value="ECO:0007669"/>
    <property type="project" value="UniProtKB-SubCell"/>
</dbReference>
<gene>
    <name evidence="8" type="ORF">KFL_000930090</name>
</gene>
<comment type="similarity">
    <text evidence="2">Belongs to the TMCO4 family.</text>
</comment>
<comment type="subcellular location">
    <subcellularLocation>
        <location evidence="1">Membrane</location>
        <topology evidence="1">Multi-pass membrane protein</topology>
    </subcellularLocation>
</comment>
<evidence type="ECO:0000256" key="1">
    <source>
        <dbReference type="ARBA" id="ARBA00004141"/>
    </source>
</evidence>
<name>A0A1Y1HUP8_KLENI</name>
<accession>A0A1Y1HUP8</accession>
<dbReference type="EMBL" id="DF237042">
    <property type="protein sequence ID" value="GAQ81863.1"/>
    <property type="molecule type" value="Genomic_DNA"/>
</dbReference>
<dbReference type="PANTHER" id="PTHR17920">
    <property type="entry name" value="TRANSMEMBRANE AND COILED-COIL DOMAIN-CONTAINING PROTEIN 4 TMCO4"/>
    <property type="match status" value="1"/>
</dbReference>
<keyword evidence="9" id="KW-1185">Reference proteome</keyword>
<dbReference type="OMA" id="PIQDENW"/>
<keyword evidence="3 7" id="KW-0812">Transmembrane</keyword>
<dbReference type="Proteomes" id="UP000054558">
    <property type="component" value="Unassembled WGS sequence"/>
</dbReference>
<feature type="transmembrane region" description="Helical" evidence="7">
    <location>
        <begin position="495"/>
        <end position="513"/>
    </location>
</feature>
<proteinExistence type="inferred from homology"/>